<dbReference type="Pfam" id="PF13491">
    <property type="entry name" value="FtsK_4TM"/>
    <property type="match status" value="1"/>
</dbReference>
<evidence type="ECO:0000256" key="12">
    <source>
        <dbReference type="ARBA" id="ARBA00023136"/>
    </source>
</evidence>
<dbReference type="RefSeq" id="WP_307282317.1">
    <property type="nucleotide sequence ID" value="NZ_JAUSVX010000018.1"/>
</dbReference>
<keyword evidence="5" id="KW-0132">Cell division</keyword>
<name>A0ABU0JJC3_9HYPH</name>
<keyword evidence="6 17" id="KW-0812">Transmembrane</keyword>
<feature type="transmembrane region" description="Helical" evidence="17">
    <location>
        <begin position="29"/>
        <end position="48"/>
    </location>
</feature>
<dbReference type="InterPro" id="IPR027417">
    <property type="entry name" value="P-loop_NTPase"/>
</dbReference>
<feature type="transmembrane region" description="Helical" evidence="17">
    <location>
        <begin position="138"/>
        <end position="157"/>
    </location>
</feature>
<feature type="compositionally biased region" description="Acidic residues" evidence="16">
    <location>
        <begin position="308"/>
        <end position="322"/>
    </location>
</feature>
<evidence type="ECO:0000256" key="13">
    <source>
        <dbReference type="ARBA" id="ARBA00023306"/>
    </source>
</evidence>
<evidence type="ECO:0000256" key="11">
    <source>
        <dbReference type="ARBA" id="ARBA00023125"/>
    </source>
</evidence>
<evidence type="ECO:0000256" key="7">
    <source>
        <dbReference type="ARBA" id="ARBA00022741"/>
    </source>
</evidence>
<comment type="function">
    <text evidence="14">Essential cell division protein that coordinates cell division and chromosome segregation. The N-terminus is involved in assembly of the cell-division machinery. The C-terminus functions as a DNA motor that moves dsDNA in an ATP-dependent manner towards the dif recombination site, which is located within the replication terminus region. Translocation stops specifically at Xer-dif sites, where FtsK interacts with the Xer recombinase, allowing activation of chromosome unlinking by recombination. FtsK orienting polar sequences (KOPS) guide the direction of DNA translocation. FtsK can remove proteins from DNA as it translocates, but translocation stops specifically at XerCD-dif site, thereby preventing removal of XerC and XerD from dif.</text>
</comment>
<evidence type="ECO:0000313" key="21">
    <source>
        <dbReference type="EMBL" id="MDQ0473715.1"/>
    </source>
</evidence>
<keyword evidence="12 17" id="KW-0472">Membrane</keyword>
<evidence type="ECO:0000259" key="19">
    <source>
        <dbReference type="Pfam" id="PF13491"/>
    </source>
</evidence>
<evidence type="ECO:0000256" key="2">
    <source>
        <dbReference type="ARBA" id="ARBA00006474"/>
    </source>
</evidence>
<keyword evidence="9" id="KW-0067">ATP-binding</keyword>
<feature type="domain" description="DNA translocase FtsK 4TM region" evidence="19">
    <location>
        <begin position="24"/>
        <end position="188"/>
    </location>
</feature>
<proteinExistence type="inferred from homology"/>
<evidence type="ECO:0000256" key="3">
    <source>
        <dbReference type="ARBA" id="ARBA00020887"/>
    </source>
</evidence>
<comment type="caution">
    <text evidence="21">The sequence shown here is derived from an EMBL/GenBank/DDBJ whole genome shotgun (WGS) entry which is preliminary data.</text>
</comment>
<comment type="subcellular location">
    <subcellularLocation>
        <location evidence="1">Cell membrane</location>
        <topology evidence="1">Multi-pass membrane protein</topology>
    </subcellularLocation>
</comment>
<dbReference type="InterPro" id="IPR041027">
    <property type="entry name" value="FtsK_alpha"/>
</dbReference>
<dbReference type="Proteomes" id="UP001242480">
    <property type="component" value="Unassembled WGS sequence"/>
</dbReference>
<feature type="transmembrane region" description="Helical" evidence="17">
    <location>
        <begin position="113"/>
        <end position="132"/>
    </location>
</feature>
<dbReference type="InterPro" id="IPR025199">
    <property type="entry name" value="FtsK_4TM"/>
</dbReference>
<feature type="domain" description="FtsK" evidence="18">
    <location>
        <begin position="501"/>
        <end position="551"/>
    </location>
</feature>
<accession>A0ABU0JJC3</accession>
<feature type="non-terminal residue" evidence="21">
    <location>
        <position position="551"/>
    </location>
</feature>
<evidence type="ECO:0000256" key="6">
    <source>
        <dbReference type="ARBA" id="ARBA00022692"/>
    </source>
</evidence>
<dbReference type="Pfam" id="PF01580">
    <property type="entry name" value="FtsK_SpoIIIE"/>
    <property type="match status" value="1"/>
</dbReference>
<feature type="domain" description="FtsK alpha" evidence="20">
    <location>
        <begin position="392"/>
        <end position="492"/>
    </location>
</feature>
<evidence type="ECO:0000256" key="1">
    <source>
        <dbReference type="ARBA" id="ARBA00004651"/>
    </source>
</evidence>
<evidence type="ECO:0000256" key="8">
    <source>
        <dbReference type="ARBA" id="ARBA00022829"/>
    </source>
</evidence>
<gene>
    <name evidence="21" type="ORF">QO011_006751</name>
</gene>
<evidence type="ECO:0000256" key="9">
    <source>
        <dbReference type="ARBA" id="ARBA00022840"/>
    </source>
</evidence>
<keyword evidence="8" id="KW-0159">Chromosome partition</keyword>
<comment type="similarity">
    <text evidence="2">Belongs to the FtsK/SpoIIIE/SftA family.</text>
</comment>
<keyword evidence="13" id="KW-0131">Cell cycle</keyword>
<protein>
    <recommendedName>
        <fullName evidence="3">DNA translocase FtsK</fullName>
    </recommendedName>
</protein>
<evidence type="ECO:0000313" key="22">
    <source>
        <dbReference type="Proteomes" id="UP001242480"/>
    </source>
</evidence>
<dbReference type="Gene3D" id="3.40.50.300">
    <property type="entry name" value="P-loop containing nucleotide triphosphate hydrolases"/>
    <property type="match status" value="1"/>
</dbReference>
<feature type="transmembrane region" description="Helical" evidence="17">
    <location>
        <begin position="169"/>
        <end position="189"/>
    </location>
</feature>
<dbReference type="Pfam" id="PF17854">
    <property type="entry name" value="FtsK_alpha"/>
    <property type="match status" value="1"/>
</dbReference>
<dbReference type="Gene3D" id="3.30.980.40">
    <property type="match status" value="1"/>
</dbReference>
<dbReference type="PANTHER" id="PTHR22683">
    <property type="entry name" value="SPORULATION PROTEIN RELATED"/>
    <property type="match status" value="1"/>
</dbReference>
<sequence>MRTTRRGFSRSYSLPDEVRGMLARRLTELGGMALLALAGLTAIALSTWSVQDPSLNHATAGPVRNWLGAPGAAVADIMMQLFGLGAVAVLLPLAFWGWRLLAHKLVDSEKLRLSTWILGSALAAGFAAGFPVTQRWPLPTGLGGVVGDWVFGVPAILFFTRGAGFGQSLLTLALGAGMMAALVVASGFFCHRPRPEQRAPQMPIRMRGEPRLPAYEEDDEEERRAVSLGALMHWVLTLKHALTRRRPRRERAGAREDGRRIGIGDVLARIEPSDYLVDAPPGRREPTLAPRTTPRPDARRPNQAVALDEPDFDLPPDMDEPDAPPFAAEPTRRPASPAAPARRLMSAAEAAERETPAPATSRVSMPAAPPKPGRRAELERQPDLLGHDRWEFPPISLLAEPRKQVGAVVSTEALEQNARLLESVLEDFGIRGEIIHVRPGPVVTLYELEPAPGIKSSRVIGLADDIARSMSALSARVAVVPGRNVIGIELPNAKREMVYFRELIASQDFEKSKFKLALALGKTIGGEPVIAQLEKMPHLLVAGTTGSGKSV</sequence>
<evidence type="ECO:0000256" key="17">
    <source>
        <dbReference type="SAM" id="Phobius"/>
    </source>
</evidence>
<dbReference type="InterPro" id="IPR002543">
    <property type="entry name" value="FtsK_dom"/>
</dbReference>
<evidence type="ECO:0000256" key="5">
    <source>
        <dbReference type="ARBA" id="ARBA00022618"/>
    </source>
</evidence>
<evidence type="ECO:0000259" key="20">
    <source>
        <dbReference type="Pfam" id="PF17854"/>
    </source>
</evidence>
<evidence type="ECO:0000256" key="10">
    <source>
        <dbReference type="ARBA" id="ARBA00022989"/>
    </source>
</evidence>
<keyword evidence="4" id="KW-1003">Cell membrane</keyword>
<reference evidence="21 22" key="1">
    <citation type="submission" date="2023-07" db="EMBL/GenBank/DDBJ databases">
        <title>Genomic Encyclopedia of Type Strains, Phase IV (KMG-IV): sequencing the most valuable type-strain genomes for metagenomic binning, comparative biology and taxonomic classification.</title>
        <authorList>
            <person name="Goeker M."/>
        </authorList>
    </citation>
    <scope>NUCLEOTIDE SEQUENCE [LARGE SCALE GENOMIC DNA]</scope>
    <source>
        <strain evidence="21 22">DSM 19619</strain>
    </source>
</reference>
<evidence type="ECO:0000259" key="18">
    <source>
        <dbReference type="Pfam" id="PF01580"/>
    </source>
</evidence>
<dbReference type="SUPFAM" id="SSF52540">
    <property type="entry name" value="P-loop containing nucleoside triphosphate hydrolases"/>
    <property type="match status" value="1"/>
</dbReference>
<keyword evidence="7" id="KW-0547">Nucleotide-binding</keyword>
<organism evidence="21 22">
    <name type="scientific">Labrys wisconsinensis</name>
    <dbReference type="NCBI Taxonomy" id="425677"/>
    <lineage>
        <taxon>Bacteria</taxon>
        <taxon>Pseudomonadati</taxon>
        <taxon>Pseudomonadota</taxon>
        <taxon>Alphaproteobacteria</taxon>
        <taxon>Hyphomicrobiales</taxon>
        <taxon>Xanthobacteraceae</taxon>
        <taxon>Labrys</taxon>
    </lineage>
</organism>
<evidence type="ECO:0000256" key="16">
    <source>
        <dbReference type="SAM" id="MobiDB-lite"/>
    </source>
</evidence>
<dbReference type="InterPro" id="IPR050206">
    <property type="entry name" value="FtsK/SpoIIIE/SftA"/>
</dbReference>
<feature type="region of interest" description="Disordered" evidence="16">
    <location>
        <begin position="274"/>
        <end position="377"/>
    </location>
</feature>
<dbReference type="EMBL" id="JAUSVX010000018">
    <property type="protein sequence ID" value="MDQ0473715.1"/>
    <property type="molecule type" value="Genomic_DNA"/>
</dbReference>
<feature type="compositionally biased region" description="Low complexity" evidence="16">
    <location>
        <begin position="325"/>
        <end position="349"/>
    </location>
</feature>
<keyword evidence="10 17" id="KW-1133">Transmembrane helix</keyword>
<keyword evidence="22" id="KW-1185">Reference proteome</keyword>
<comment type="subunit">
    <text evidence="15">Homohexamer. Forms a ring that surrounds DNA.</text>
</comment>
<dbReference type="PANTHER" id="PTHR22683:SF41">
    <property type="entry name" value="DNA TRANSLOCASE FTSK"/>
    <property type="match status" value="1"/>
</dbReference>
<feature type="transmembrane region" description="Helical" evidence="17">
    <location>
        <begin position="77"/>
        <end position="101"/>
    </location>
</feature>
<evidence type="ECO:0000256" key="14">
    <source>
        <dbReference type="ARBA" id="ARBA00024784"/>
    </source>
</evidence>
<evidence type="ECO:0000256" key="15">
    <source>
        <dbReference type="ARBA" id="ARBA00025923"/>
    </source>
</evidence>
<keyword evidence="11" id="KW-0238">DNA-binding</keyword>
<evidence type="ECO:0000256" key="4">
    <source>
        <dbReference type="ARBA" id="ARBA00022475"/>
    </source>
</evidence>